<dbReference type="EMBL" id="BQNB010011242">
    <property type="protein sequence ID" value="GJS88010.1"/>
    <property type="molecule type" value="Genomic_DNA"/>
</dbReference>
<dbReference type="Proteomes" id="UP001151760">
    <property type="component" value="Unassembled WGS sequence"/>
</dbReference>
<gene>
    <name evidence="2" type="ORF">Tco_0770646</name>
</gene>
<evidence type="ECO:0000313" key="2">
    <source>
        <dbReference type="EMBL" id="GJS88010.1"/>
    </source>
</evidence>
<evidence type="ECO:0000313" key="3">
    <source>
        <dbReference type="Proteomes" id="UP001151760"/>
    </source>
</evidence>
<evidence type="ECO:0000259" key="1">
    <source>
        <dbReference type="Pfam" id="PF24626"/>
    </source>
</evidence>
<protein>
    <recommendedName>
        <fullName evidence="1">Tf2-1-like SH3-like domain-containing protein</fullName>
    </recommendedName>
</protein>
<dbReference type="PANTHER" id="PTHR46148">
    <property type="entry name" value="CHROMO DOMAIN-CONTAINING PROTEIN"/>
    <property type="match status" value="1"/>
</dbReference>
<proteinExistence type="predicted"/>
<name>A0ABQ4ZDU9_9ASTR</name>
<sequence>MDMSTAYHPTNRRQSEETIQTLGGYAACCAIKLEKAQYSGPDVIQETTEKIIHNQAKDAAARDRQKSYVDLKRKPIEFPSRIKLMLKVRHWKGVLRFRKKRGSKNPMYVGHSSSFRKGRRGAYKLELPEELSKVHNTFHVSNQKVSMLTRHYPFCWMTSSDTSFIVEEPIEIVGRKLNV</sequence>
<feature type="domain" description="Tf2-1-like SH3-like" evidence="1">
    <location>
        <begin position="84"/>
        <end position="142"/>
    </location>
</feature>
<organism evidence="2 3">
    <name type="scientific">Tanacetum coccineum</name>
    <dbReference type="NCBI Taxonomy" id="301880"/>
    <lineage>
        <taxon>Eukaryota</taxon>
        <taxon>Viridiplantae</taxon>
        <taxon>Streptophyta</taxon>
        <taxon>Embryophyta</taxon>
        <taxon>Tracheophyta</taxon>
        <taxon>Spermatophyta</taxon>
        <taxon>Magnoliopsida</taxon>
        <taxon>eudicotyledons</taxon>
        <taxon>Gunneridae</taxon>
        <taxon>Pentapetalae</taxon>
        <taxon>asterids</taxon>
        <taxon>campanulids</taxon>
        <taxon>Asterales</taxon>
        <taxon>Asteraceae</taxon>
        <taxon>Asteroideae</taxon>
        <taxon>Anthemideae</taxon>
        <taxon>Anthemidinae</taxon>
        <taxon>Tanacetum</taxon>
    </lineage>
</organism>
<reference evidence="2" key="2">
    <citation type="submission" date="2022-01" db="EMBL/GenBank/DDBJ databases">
        <authorList>
            <person name="Yamashiro T."/>
            <person name="Shiraishi A."/>
            <person name="Satake H."/>
            <person name="Nakayama K."/>
        </authorList>
    </citation>
    <scope>NUCLEOTIDE SEQUENCE</scope>
</reference>
<reference evidence="2" key="1">
    <citation type="journal article" date="2022" name="Int. J. Mol. Sci.">
        <title>Draft Genome of Tanacetum Coccineum: Genomic Comparison of Closely Related Tanacetum-Family Plants.</title>
        <authorList>
            <person name="Yamashiro T."/>
            <person name="Shiraishi A."/>
            <person name="Nakayama K."/>
            <person name="Satake H."/>
        </authorList>
    </citation>
    <scope>NUCLEOTIDE SEQUENCE</scope>
</reference>
<keyword evidence="3" id="KW-1185">Reference proteome</keyword>
<dbReference type="Pfam" id="PF24626">
    <property type="entry name" value="SH3_Tf2-1"/>
    <property type="match status" value="1"/>
</dbReference>
<dbReference type="InterPro" id="IPR056924">
    <property type="entry name" value="SH3_Tf2-1"/>
</dbReference>
<accession>A0ABQ4ZDU9</accession>
<dbReference type="PANTHER" id="PTHR46148:SF59">
    <property type="entry name" value="NUCLEOTIDYLTRANSFERASE, RIBONUCLEASE H"/>
    <property type="match status" value="1"/>
</dbReference>
<comment type="caution">
    <text evidence="2">The sequence shown here is derived from an EMBL/GenBank/DDBJ whole genome shotgun (WGS) entry which is preliminary data.</text>
</comment>